<evidence type="ECO:0000313" key="2">
    <source>
        <dbReference type="Proteomes" id="UP001642487"/>
    </source>
</evidence>
<dbReference type="EMBL" id="OZ021736">
    <property type="protein sequence ID" value="CAK9314247.1"/>
    <property type="molecule type" value="Genomic_DNA"/>
</dbReference>
<protein>
    <submittedName>
        <fullName evidence="1">Uncharacterized protein</fullName>
    </submittedName>
</protein>
<gene>
    <name evidence="1" type="ORF">CITCOLO1_LOCUS5993</name>
</gene>
<proteinExistence type="predicted"/>
<organism evidence="1 2">
    <name type="scientific">Citrullus colocynthis</name>
    <name type="common">colocynth</name>
    <dbReference type="NCBI Taxonomy" id="252529"/>
    <lineage>
        <taxon>Eukaryota</taxon>
        <taxon>Viridiplantae</taxon>
        <taxon>Streptophyta</taxon>
        <taxon>Embryophyta</taxon>
        <taxon>Tracheophyta</taxon>
        <taxon>Spermatophyta</taxon>
        <taxon>Magnoliopsida</taxon>
        <taxon>eudicotyledons</taxon>
        <taxon>Gunneridae</taxon>
        <taxon>Pentapetalae</taxon>
        <taxon>rosids</taxon>
        <taxon>fabids</taxon>
        <taxon>Cucurbitales</taxon>
        <taxon>Cucurbitaceae</taxon>
        <taxon>Benincaseae</taxon>
        <taxon>Citrullus</taxon>
    </lineage>
</organism>
<accession>A0ABP0Y2N5</accession>
<dbReference type="Proteomes" id="UP001642487">
    <property type="component" value="Chromosome 2"/>
</dbReference>
<name>A0ABP0Y2N5_9ROSI</name>
<sequence length="76" mass="8615">MERIETLSFFVCLLKRNCNPFGCFSISTSIPIQYFNLIGYHFIISTALNCYSLISRPSSGFCFCLHNVEFGGATWS</sequence>
<reference evidence="1 2" key="1">
    <citation type="submission" date="2024-03" db="EMBL/GenBank/DDBJ databases">
        <authorList>
            <person name="Gkanogiannis A."/>
            <person name="Becerra Lopez-Lavalle L."/>
        </authorList>
    </citation>
    <scope>NUCLEOTIDE SEQUENCE [LARGE SCALE GENOMIC DNA]</scope>
</reference>
<evidence type="ECO:0000313" key="1">
    <source>
        <dbReference type="EMBL" id="CAK9314247.1"/>
    </source>
</evidence>
<keyword evidence="2" id="KW-1185">Reference proteome</keyword>